<proteinExistence type="predicted"/>
<dbReference type="AlphaFoldDB" id="A0A974P557"/>
<reference evidence="1" key="1">
    <citation type="submission" date="2021-01" db="EMBL/GenBank/DDBJ databases">
        <title>Genome sequence of Phenylobacterium sp. 20VBR1 isolated from a valley glaceir, Ny-Alesund, Svalbard.</title>
        <authorList>
            <person name="Thomas F.A."/>
            <person name="Krishnan K.P."/>
            <person name="Sinha R.K."/>
        </authorList>
    </citation>
    <scope>NUCLEOTIDE SEQUENCE</scope>
    <source>
        <strain evidence="1">20VBR1</strain>
    </source>
</reference>
<accession>A0A974P557</accession>
<evidence type="ECO:0000313" key="1">
    <source>
        <dbReference type="EMBL" id="QQZ51396.1"/>
    </source>
</evidence>
<protein>
    <submittedName>
        <fullName evidence="1">Uncharacterized protein</fullName>
    </submittedName>
</protein>
<gene>
    <name evidence="1" type="ORF">JKL49_10455</name>
</gene>
<sequence>MDAGQMTRAAAPAAGPKAGAAYRATLAAHSLAIGPRLAFGVTAASCSPSSVIPASPWRSPAWAR</sequence>
<dbReference type="EMBL" id="CP068570">
    <property type="protein sequence ID" value="QQZ51396.1"/>
    <property type="molecule type" value="Genomic_DNA"/>
</dbReference>
<organism evidence="1">
    <name type="scientific">Phenylobacterium glaciei</name>
    <dbReference type="NCBI Taxonomy" id="2803784"/>
    <lineage>
        <taxon>Bacteria</taxon>
        <taxon>Pseudomonadati</taxon>
        <taxon>Pseudomonadota</taxon>
        <taxon>Alphaproteobacteria</taxon>
        <taxon>Caulobacterales</taxon>
        <taxon>Caulobacteraceae</taxon>
        <taxon>Phenylobacterium</taxon>
    </lineage>
</organism>
<name>A0A974P557_9CAUL</name>